<evidence type="ECO:0000313" key="2">
    <source>
        <dbReference type="EMBL" id="MBV7378614.1"/>
    </source>
</evidence>
<reference evidence="2 3" key="1">
    <citation type="submission" date="2021-05" db="EMBL/GenBank/DDBJ databases">
        <title>Culturable bacteria isolated from Daya Bay.</title>
        <authorList>
            <person name="Zheng W."/>
            <person name="Yu S."/>
            <person name="Huang Y."/>
        </authorList>
    </citation>
    <scope>NUCLEOTIDE SEQUENCE [LARGE SCALE GENOMIC DNA]</scope>
    <source>
        <strain evidence="2 3">DP4N28-5</strain>
    </source>
</reference>
<evidence type="ECO:0000256" key="1">
    <source>
        <dbReference type="SAM" id="Phobius"/>
    </source>
</evidence>
<accession>A0ABS6T0H8</accession>
<keyword evidence="1" id="KW-1133">Transmembrane helix</keyword>
<comment type="caution">
    <text evidence="2">The sequence shown here is derived from an EMBL/GenBank/DDBJ whole genome shotgun (WGS) entry which is preliminary data.</text>
</comment>
<sequence>MSGALNWLETHSVVVELTSIFVALLSLLATLSIAIVLDRIRRGADSVQNTNALNRQWQEFNLHMIEHPQAFESLRALGYEKGTDEELRQRHIVYYILNMLYDSWHLDECNAVKGSFADTTIRGQLGLLSERADLVRTILADENLYDKDFAAYCLRVLEEVTA</sequence>
<proteinExistence type="predicted"/>
<dbReference type="Proteomes" id="UP000756530">
    <property type="component" value="Unassembled WGS sequence"/>
</dbReference>
<protein>
    <submittedName>
        <fullName evidence="2">Uncharacterized protein</fullName>
    </submittedName>
</protein>
<dbReference type="RefSeq" id="WP_218391805.1">
    <property type="nucleotide sequence ID" value="NZ_JAHUZE010000002.1"/>
</dbReference>
<feature type="transmembrane region" description="Helical" evidence="1">
    <location>
        <begin position="20"/>
        <end position="37"/>
    </location>
</feature>
<organism evidence="2 3">
    <name type="scientific">Maritimibacter dapengensis</name>
    <dbReference type="NCBI Taxonomy" id="2836868"/>
    <lineage>
        <taxon>Bacteria</taxon>
        <taxon>Pseudomonadati</taxon>
        <taxon>Pseudomonadota</taxon>
        <taxon>Alphaproteobacteria</taxon>
        <taxon>Rhodobacterales</taxon>
        <taxon>Roseobacteraceae</taxon>
        <taxon>Maritimibacter</taxon>
    </lineage>
</organism>
<keyword evidence="3" id="KW-1185">Reference proteome</keyword>
<evidence type="ECO:0000313" key="3">
    <source>
        <dbReference type="Proteomes" id="UP000756530"/>
    </source>
</evidence>
<keyword evidence="1" id="KW-0812">Transmembrane</keyword>
<dbReference type="EMBL" id="JAHUZE010000002">
    <property type="protein sequence ID" value="MBV7378614.1"/>
    <property type="molecule type" value="Genomic_DNA"/>
</dbReference>
<name>A0ABS6T0H8_9RHOB</name>
<gene>
    <name evidence="2" type="ORF">KJP28_06715</name>
</gene>
<keyword evidence="1" id="KW-0472">Membrane</keyword>